<feature type="transmembrane region" description="Helical" evidence="7">
    <location>
        <begin position="77"/>
        <end position="97"/>
    </location>
</feature>
<feature type="transmembrane region" description="Helical" evidence="7">
    <location>
        <begin position="163"/>
        <end position="189"/>
    </location>
</feature>
<evidence type="ECO:0000256" key="2">
    <source>
        <dbReference type="ARBA" id="ARBA00004936"/>
    </source>
</evidence>
<dbReference type="Proteomes" id="UP000824238">
    <property type="component" value="Unassembled WGS sequence"/>
</dbReference>
<keyword evidence="6 7" id="KW-0472">Membrane</keyword>
<evidence type="ECO:0000313" key="10">
    <source>
        <dbReference type="Proteomes" id="UP000824238"/>
    </source>
</evidence>
<sequence>MKFPGARRGPAPERALSLSAAAAFAAGWLLAAASELITTQSFGDAAALLFGFSPRAVATAVFLGLLICALGFLSRSLFAGGLIVTLSAAGLSFANYYKMLITSTPLYVQDIRLITQVGGIMELNEASMKFSIESAAAVAVMLLVLAGLFFASRRFRPRLRAGLISGLVSVILFLSLFCLPASAEAWLYAPLGSGRETSQETQAAHNGRCGVLLGLWRSVVLGGEEELVPEPDEEELMLQNARAWIEALPETETGEKPSVIFVLGESFFDVTGLPGVEYAGDPVADFHRVCAEGVSGKFYTHTLGYGTENIELEILTGINTRFFSFDDMIYGWEQEKLLTYPSLPQLFSDAGYYTAYLHTFNDGIYERAGLYTALGFQDMFFSGDFAAIDPEAAAAADYWAYMQGKLSGDFYSDEYLAQLTAMLFEQKVSESPVFLWAVTMENHTPFYAEKYPSYDFPFESELPDEAVGVLNSVTQGAANCSEALGQLVDYLSGREEPVILVFFGDHRPGTPLESGGTVYSELGICPENVADWELEDYAELYSTDYVIWSNYPELLPAEPGSRVNSASTLLGLEALQAAGIELDEYWSMCAVVDTISDGWTWNFFVPEGGEPCFSPFTGLDEEGLDVIRAMRVFMNSTFYGTDGPGFGDIFADTERDTDTE</sequence>
<dbReference type="Pfam" id="PF00884">
    <property type="entry name" value="Sulfatase"/>
    <property type="match status" value="1"/>
</dbReference>
<proteinExistence type="predicted"/>
<dbReference type="GO" id="GO:0005886">
    <property type="term" value="C:plasma membrane"/>
    <property type="evidence" value="ECO:0007669"/>
    <property type="project" value="UniProtKB-SubCell"/>
</dbReference>
<dbReference type="SUPFAM" id="SSF53649">
    <property type="entry name" value="Alkaline phosphatase-like"/>
    <property type="match status" value="1"/>
</dbReference>
<protein>
    <submittedName>
        <fullName evidence="9">LTA synthase family protein</fullName>
    </submittedName>
</protein>
<evidence type="ECO:0000256" key="1">
    <source>
        <dbReference type="ARBA" id="ARBA00004651"/>
    </source>
</evidence>
<reference evidence="9" key="2">
    <citation type="journal article" date="2021" name="PeerJ">
        <title>Extensive microbial diversity within the chicken gut microbiome revealed by metagenomics and culture.</title>
        <authorList>
            <person name="Gilroy R."/>
            <person name="Ravi A."/>
            <person name="Getino M."/>
            <person name="Pursley I."/>
            <person name="Horton D.L."/>
            <person name="Alikhan N.F."/>
            <person name="Baker D."/>
            <person name="Gharbi K."/>
            <person name="Hall N."/>
            <person name="Watson M."/>
            <person name="Adriaenssens E.M."/>
            <person name="Foster-Nyarko E."/>
            <person name="Jarju S."/>
            <person name="Secka A."/>
            <person name="Antonio M."/>
            <person name="Oren A."/>
            <person name="Chaudhuri R.R."/>
            <person name="La Ragione R."/>
            <person name="Hildebrand F."/>
            <person name="Pallen M.J."/>
        </authorList>
    </citation>
    <scope>NUCLEOTIDE SEQUENCE</scope>
    <source>
        <strain evidence="9">ChiGjej3B3-7149</strain>
    </source>
</reference>
<keyword evidence="3" id="KW-1003">Cell membrane</keyword>
<dbReference type="InterPro" id="IPR017850">
    <property type="entry name" value="Alkaline_phosphatase_core_sf"/>
</dbReference>
<evidence type="ECO:0000256" key="4">
    <source>
        <dbReference type="ARBA" id="ARBA00022692"/>
    </source>
</evidence>
<dbReference type="EMBL" id="DVHH01000043">
    <property type="protein sequence ID" value="HIR54288.1"/>
    <property type="molecule type" value="Genomic_DNA"/>
</dbReference>
<evidence type="ECO:0000256" key="7">
    <source>
        <dbReference type="SAM" id="Phobius"/>
    </source>
</evidence>
<evidence type="ECO:0000256" key="5">
    <source>
        <dbReference type="ARBA" id="ARBA00022989"/>
    </source>
</evidence>
<keyword evidence="4 7" id="KW-0812">Transmembrane</keyword>
<comment type="pathway">
    <text evidence="2">Cell wall biogenesis; lipoteichoic acid biosynthesis.</text>
</comment>
<feature type="transmembrane region" description="Helical" evidence="7">
    <location>
        <begin position="130"/>
        <end position="151"/>
    </location>
</feature>
<dbReference type="PANTHER" id="PTHR47371">
    <property type="entry name" value="LIPOTEICHOIC ACID SYNTHASE"/>
    <property type="match status" value="1"/>
</dbReference>
<feature type="transmembrane region" description="Helical" evidence="7">
    <location>
        <begin position="47"/>
        <end position="70"/>
    </location>
</feature>
<gene>
    <name evidence="9" type="ORF">IAD36_01630</name>
</gene>
<keyword evidence="5 7" id="KW-1133">Transmembrane helix</keyword>
<dbReference type="CDD" id="cd16015">
    <property type="entry name" value="LTA_synthase"/>
    <property type="match status" value="1"/>
</dbReference>
<dbReference type="InterPro" id="IPR000917">
    <property type="entry name" value="Sulfatase_N"/>
</dbReference>
<dbReference type="InterPro" id="IPR050448">
    <property type="entry name" value="OpgB/LTA_synthase_biosynth"/>
</dbReference>
<feature type="domain" description="Sulfatase N-terminal" evidence="8">
    <location>
        <begin position="257"/>
        <end position="551"/>
    </location>
</feature>
<comment type="subcellular location">
    <subcellularLocation>
        <location evidence="1">Cell membrane</location>
        <topology evidence="1">Multi-pass membrane protein</topology>
    </subcellularLocation>
</comment>
<dbReference type="PANTHER" id="PTHR47371:SF3">
    <property type="entry name" value="PHOSPHOGLYCEROL TRANSFERASE I"/>
    <property type="match status" value="1"/>
</dbReference>
<dbReference type="Gene3D" id="3.40.720.10">
    <property type="entry name" value="Alkaline Phosphatase, subunit A"/>
    <property type="match status" value="1"/>
</dbReference>
<reference evidence="9" key="1">
    <citation type="submission" date="2020-10" db="EMBL/GenBank/DDBJ databases">
        <authorList>
            <person name="Gilroy R."/>
        </authorList>
    </citation>
    <scope>NUCLEOTIDE SEQUENCE</scope>
    <source>
        <strain evidence="9">ChiGjej3B3-7149</strain>
    </source>
</reference>
<organism evidence="9 10">
    <name type="scientific">Candidatus Scatomorpha intestinigallinarum</name>
    <dbReference type="NCBI Taxonomy" id="2840923"/>
    <lineage>
        <taxon>Bacteria</taxon>
        <taxon>Bacillati</taxon>
        <taxon>Bacillota</taxon>
        <taxon>Clostridia</taxon>
        <taxon>Eubacteriales</taxon>
        <taxon>Candidatus Scatomorpha</taxon>
    </lineage>
</organism>
<evidence type="ECO:0000313" key="9">
    <source>
        <dbReference type="EMBL" id="HIR54288.1"/>
    </source>
</evidence>
<comment type="caution">
    <text evidence="9">The sequence shown here is derived from an EMBL/GenBank/DDBJ whole genome shotgun (WGS) entry which is preliminary data.</text>
</comment>
<evidence type="ECO:0000256" key="6">
    <source>
        <dbReference type="ARBA" id="ARBA00023136"/>
    </source>
</evidence>
<name>A0A9D1DK26_9FIRM</name>
<dbReference type="AlphaFoldDB" id="A0A9D1DK26"/>
<accession>A0A9D1DK26</accession>
<evidence type="ECO:0000256" key="3">
    <source>
        <dbReference type="ARBA" id="ARBA00022475"/>
    </source>
</evidence>
<evidence type="ECO:0000259" key="8">
    <source>
        <dbReference type="Pfam" id="PF00884"/>
    </source>
</evidence>